<keyword evidence="4" id="KW-1185">Reference proteome</keyword>
<dbReference type="Gene3D" id="3.60.10.10">
    <property type="entry name" value="Endonuclease/exonuclease/phosphatase"/>
    <property type="match status" value="1"/>
</dbReference>
<evidence type="ECO:0000259" key="2">
    <source>
        <dbReference type="Pfam" id="PF03372"/>
    </source>
</evidence>
<comment type="caution">
    <text evidence="3">The sequence shown here is derived from an EMBL/GenBank/DDBJ whole genome shotgun (WGS) entry which is preliminary data.</text>
</comment>
<reference evidence="3" key="2">
    <citation type="submission" date="2020-09" db="EMBL/GenBank/DDBJ databases">
        <authorList>
            <person name="Sun Q."/>
            <person name="Zhou Y."/>
        </authorList>
    </citation>
    <scope>NUCLEOTIDE SEQUENCE</scope>
    <source>
        <strain evidence="3">CGMCC 4.5737</strain>
    </source>
</reference>
<evidence type="ECO:0000256" key="1">
    <source>
        <dbReference type="SAM" id="SignalP"/>
    </source>
</evidence>
<feature type="signal peptide" evidence="1">
    <location>
        <begin position="1"/>
        <end position="32"/>
    </location>
</feature>
<keyword evidence="1" id="KW-0732">Signal</keyword>
<evidence type="ECO:0000313" key="3">
    <source>
        <dbReference type="EMBL" id="GGM81482.1"/>
    </source>
</evidence>
<reference evidence="3" key="1">
    <citation type="journal article" date="2014" name="Int. J. Syst. Evol. Microbiol.">
        <title>Complete genome sequence of Corynebacterium casei LMG S-19264T (=DSM 44701T), isolated from a smear-ripened cheese.</title>
        <authorList>
            <consortium name="US DOE Joint Genome Institute (JGI-PGF)"/>
            <person name="Walter F."/>
            <person name="Albersmeier A."/>
            <person name="Kalinowski J."/>
            <person name="Ruckert C."/>
        </authorList>
    </citation>
    <scope>NUCLEOTIDE SEQUENCE</scope>
    <source>
        <strain evidence="3">CGMCC 4.5737</strain>
    </source>
</reference>
<dbReference type="Pfam" id="PF03372">
    <property type="entry name" value="Exo_endo_phos"/>
    <property type="match status" value="1"/>
</dbReference>
<dbReference type="PANTHER" id="PTHR42834">
    <property type="entry name" value="ENDONUCLEASE/EXONUCLEASE/PHOSPHATASE FAMILY PROTEIN (AFU_ORTHOLOGUE AFUA_3G09210)"/>
    <property type="match status" value="1"/>
</dbReference>
<dbReference type="GO" id="GO:0003824">
    <property type="term" value="F:catalytic activity"/>
    <property type="evidence" value="ECO:0007669"/>
    <property type="project" value="InterPro"/>
</dbReference>
<dbReference type="EMBL" id="BMMK01000052">
    <property type="protein sequence ID" value="GGM81482.1"/>
    <property type="molecule type" value="Genomic_DNA"/>
</dbReference>
<dbReference type="SUPFAM" id="SSF56219">
    <property type="entry name" value="DNase I-like"/>
    <property type="match status" value="1"/>
</dbReference>
<sequence length="643" mass="69787">MGPTPRRWITGTKLAAVIVLTASVLVAPSAIATTSVAITAQHGSGTESTVRIHEIQGTTRLSPLTGQQVTDVPGIVTAVRAFGSARGFWFQDPNPDSDPRTSEGLFVFTSRETPAVQPGDSVLVTGTVAEFRPVRSGEDPELSSNQTVTELTDARWTVVSSGNELPAAAVLGPESVPDAMAPDAGGENIEPLTLEPRRHALDFWESLEGMRVRVFDARVVGRTDRFNGLWITTKPQQNPTPRGGTVYLSYDRPNTGRLKVESLIPFDQHPFPRADVGDALRGTTEGPLDYTRFGGYVLRASVLGEHVSGGLARERTRAQCPWELAVATYNVENLSARDGQEKFDRLAGGVVENLARPDVVTLEEIQDNSGPASDGVVTADKTLQRFVDAIVAKGGPRYQWRQIDPVDKQDGGQPGGNIRQVFLFNPSRISFVDRPGGDATTPVQVRREHAQAALSVSPGRIDPENSAWQDSRKPLVGEFVFLGRKVFVVANHFSSKGGDQPMHGRFQPPDRVTEVQRVQQAKLVRGFVDQLTETDPWATVLVAGDLNDYVFSPTLHELLNGGVLRSPLAELPGAEQYTFVFEGNSQVLDHVLVSRNVRRAEVDVVHLNAEFHDQASDHDPQVVRLWSAAARSRPVGTAPGLAG</sequence>
<protein>
    <recommendedName>
        <fullName evidence="2">Endonuclease/exonuclease/phosphatase domain-containing protein</fullName>
    </recommendedName>
</protein>
<dbReference type="PANTHER" id="PTHR42834:SF1">
    <property type="entry name" value="ENDONUCLEASE_EXONUCLEASE_PHOSPHATASE FAMILY PROTEIN (AFU_ORTHOLOGUE AFUA_3G09210)"/>
    <property type="match status" value="1"/>
</dbReference>
<organism evidence="3 4">
    <name type="scientific">Longimycelium tulufanense</name>
    <dbReference type="NCBI Taxonomy" id="907463"/>
    <lineage>
        <taxon>Bacteria</taxon>
        <taxon>Bacillati</taxon>
        <taxon>Actinomycetota</taxon>
        <taxon>Actinomycetes</taxon>
        <taxon>Pseudonocardiales</taxon>
        <taxon>Pseudonocardiaceae</taxon>
        <taxon>Longimycelium</taxon>
    </lineage>
</organism>
<name>A0A8J3CKD8_9PSEU</name>
<dbReference type="InterPro" id="IPR036691">
    <property type="entry name" value="Endo/exonu/phosph_ase_sf"/>
</dbReference>
<dbReference type="InterPro" id="IPR005135">
    <property type="entry name" value="Endo/exonuclease/phosphatase"/>
</dbReference>
<accession>A0A8J3CKD8</accession>
<evidence type="ECO:0000313" key="4">
    <source>
        <dbReference type="Proteomes" id="UP000637578"/>
    </source>
</evidence>
<feature type="chain" id="PRO_5035224649" description="Endonuclease/exonuclease/phosphatase domain-containing protein" evidence="1">
    <location>
        <begin position="33"/>
        <end position="643"/>
    </location>
</feature>
<proteinExistence type="predicted"/>
<gene>
    <name evidence="3" type="ORF">GCM10012275_60180</name>
</gene>
<dbReference type="Proteomes" id="UP000637578">
    <property type="component" value="Unassembled WGS sequence"/>
</dbReference>
<dbReference type="AlphaFoldDB" id="A0A8J3CKD8"/>
<dbReference type="CDD" id="cd04486">
    <property type="entry name" value="YhcR_OBF_like"/>
    <property type="match status" value="1"/>
</dbReference>
<dbReference type="RefSeq" id="WP_229686875.1">
    <property type="nucleotide sequence ID" value="NZ_BMMK01000052.1"/>
</dbReference>
<feature type="domain" description="Endonuclease/exonuclease/phosphatase" evidence="2">
    <location>
        <begin position="327"/>
        <end position="618"/>
    </location>
</feature>